<accession>A0A095STQ6</accession>
<dbReference type="AlphaFoldDB" id="A0A095STQ6"/>
<evidence type="ECO:0000313" key="2">
    <source>
        <dbReference type="EMBL" id="KGD68031.1"/>
    </source>
</evidence>
<proteinExistence type="predicted"/>
<protein>
    <submittedName>
        <fullName evidence="2">Uncharacterized protein</fullName>
    </submittedName>
</protein>
<comment type="caution">
    <text evidence="2">The sequence shown here is derived from an EMBL/GenBank/DDBJ whole genome shotgun (WGS) entry which is preliminary data.</text>
</comment>
<evidence type="ECO:0000256" key="1">
    <source>
        <dbReference type="SAM" id="Phobius"/>
    </source>
</evidence>
<dbReference type="Proteomes" id="UP000029554">
    <property type="component" value="Unassembled WGS sequence"/>
</dbReference>
<feature type="transmembrane region" description="Helical" evidence="1">
    <location>
        <begin position="64"/>
        <end position="83"/>
    </location>
</feature>
<name>A0A095STQ6_9FLAO</name>
<evidence type="ECO:0000313" key="3">
    <source>
        <dbReference type="Proteomes" id="UP000029554"/>
    </source>
</evidence>
<sequence length="117" mass="13657">MIMKTIKFLNTIAIGIPIILATISYIINDPSGNYYGYALFSTILTGLIQIILAIILLFKFKDNIHYKIYFANVIIFFALWIWNPIINKIYYFTYTLIYIPPILAIYLSSMIYKIPNK</sequence>
<gene>
    <name evidence="2" type="ORF">LG45_06960</name>
</gene>
<dbReference type="EMBL" id="JRHH01000003">
    <property type="protein sequence ID" value="KGD68031.1"/>
    <property type="molecule type" value="Genomic_DNA"/>
</dbReference>
<organism evidence="2 3">
    <name type="scientific">Flavobacterium aquatile LMG 4008 = ATCC 11947</name>
    <dbReference type="NCBI Taxonomy" id="1453498"/>
    <lineage>
        <taxon>Bacteria</taxon>
        <taxon>Pseudomonadati</taxon>
        <taxon>Bacteroidota</taxon>
        <taxon>Flavobacteriia</taxon>
        <taxon>Flavobacteriales</taxon>
        <taxon>Flavobacteriaceae</taxon>
        <taxon>Flavobacterium</taxon>
    </lineage>
</organism>
<reference evidence="2 3" key="1">
    <citation type="submission" date="2014-09" db="EMBL/GenBank/DDBJ databases">
        <title>Whole Genome Shotgun of Flavobacterium aquatile LMG 4008.</title>
        <authorList>
            <person name="Gale A.N."/>
            <person name="Pipes S.E."/>
            <person name="Newman J.D."/>
        </authorList>
    </citation>
    <scope>NUCLEOTIDE SEQUENCE [LARGE SCALE GENOMIC DNA]</scope>
    <source>
        <strain evidence="2 3">LMG 4008</strain>
    </source>
</reference>
<keyword evidence="3" id="KW-1185">Reference proteome</keyword>
<feature type="transmembrane region" description="Helical" evidence="1">
    <location>
        <begin position="34"/>
        <end position="57"/>
    </location>
</feature>
<keyword evidence="1" id="KW-0812">Transmembrane</keyword>
<dbReference type="STRING" id="1453498.LG45_06960"/>
<feature type="transmembrane region" description="Helical" evidence="1">
    <location>
        <begin position="7"/>
        <end position="28"/>
    </location>
</feature>
<keyword evidence="1" id="KW-0472">Membrane</keyword>
<keyword evidence="1" id="KW-1133">Transmembrane helix</keyword>
<feature type="transmembrane region" description="Helical" evidence="1">
    <location>
        <begin position="89"/>
        <end position="112"/>
    </location>
</feature>